<keyword evidence="5" id="KW-1185">Reference proteome</keyword>
<dbReference type="InterPro" id="IPR036412">
    <property type="entry name" value="HAD-like_sf"/>
</dbReference>
<protein>
    <recommendedName>
        <fullName evidence="6">Haloacid dehalogenase</fullName>
    </recommendedName>
</protein>
<dbReference type="Proteomes" id="UP000287352">
    <property type="component" value="Unassembled WGS sequence"/>
</dbReference>
<comment type="caution">
    <text evidence="4">The sequence shown here is derived from an EMBL/GenBank/DDBJ whole genome shotgun (WGS) entry which is preliminary data.</text>
</comment>
<dbReference type="PANTHER" id="PTHR46470">
    <property type="entry name" value="N-ACYLNEURAMINATE-9-PHOSPHATASE"/>
    <property type="match status" value="1"/>
</dbReference>
<reference evidence="5" key="1">
    <citation type="submission" date="2018-12" db="EMBL/GenBank/DDBJ databases">
        <title>Tengunoibacter tsumagoiensis gen. nov., sp. nov., Dictyobacter kobayashii sp. nov., D. alpinus sp. nov., and D. joshuensis sp. nov. and description of Dictyobacteraceae fam. nov. within the order Ktedonobacterales isolated from Tengu-no-mugimeshi.</title>
        <authorList>
            <person name="Wang C.M."/>
            <person name="Zheng Y."/>
            <person name="Sakai Y."/>
            <person name="Toyoda A."/>
            <person name="Minakuchi Y."/>
            <person name="Abe K."/>
            <person name="Yokota A."/>
            <person name="Yabe S."/>
        </authorList>
    </citation>
    <scope>NUCLEOTIDE SEQUENCE [LARGE SCALE GENOMIC DNA]</scope>
    <source>
        <strain evidence="5">Uno3</strain>
    </source>
</reference>
<keyword evidence="2" id="KW-0378">Hydrolase</keyword>
<proteinExistence type="predicted"/>
<evidence type="ECO:0000313" key="4">
    <source>
        <dbReference type="EMBL" id="GCE11228.1"/>
    </source>
</evidence>
<dbReference type="InterPro" id="IPR006439">
    <property type="entry name" value="HAD-SF_hydro_IA"/>
</dbReference>
<dbReference type="OrthoDB" id="142397at2"/>
<dbReference type="Gene3D" id="3.40.50.1000">
    <property type="entry name" value="HAD superfamily/HAD-like"/>
    <property type="match status" value="1"/>
</dbReference>
<evidence type="ECO:0000256" key="3">
    <source>
        <dbReference type="ARBA" id="ARBA00022842"/>
    </source>
</evidence>
<dbReference type="GO" id="GO:0019752">
    <property type="term" value="P:carboxylic acid metabolic process"/>
    <property type="evidence" value="ECO:0007669"/>
    <property type="project" value="UniProtKB-ARBA"/>
</dbReference>
<comment type="cofactor">
    <cofactor evidence="1">
        <name>Mg(2+)</name>
        <dbReference type="ChEBI" id="CHEBI:18420"/>
    </cofactor>
</comment>
<evidence type="ECO:0000256" key="2">
    <source>
        <dbReference type="ARBA" id="ARBA00022801"/>
    </source>
</evidence>
<dbReference type="InterPro" id="IPR041492">
    <property type="entry name" value="HAD_2"/>
</dbReference>
<evidence type="ECO:0008006" key="6">
    <source>
        <dbReference type="Google" id="ProtNLM"/>
    </source>
</evidence>
<dbReference type="PANTHER" id="PTHR46470:SF3">
    <property type="entry name" value="N-ACYLNEURAMINATE-9-PHOSPHATASE"/>
    <property type="match status" value="1"/>
</dbReference>
<dbReference type="EMBL" id="BIFR01000001">
    <property type="protein sequence ID" value="GCE11228.1"/>
    <property type="molecule type" value="Genomic_DNA"/>
</dbReference>
<dbReference type="SUPFAM" id="SSF56784">
    <property type="entry name" value="HAD-like"/>
    <property type="match status" value="1"/>
</dbReference>
<evidence type="ECO:0000313" key="5">
    <source>
        <dbReference type="Proteomes" id="UP000287352"/>
    </source>
</evidence>
<keyword evidence="3" id="KW-0460">Magnesium</keyword>
<dbReference type="GO" id="GO:0016791">
    <property type="term" value="F:phosphatase activity"/>
    <property type="evidence" value="ECO:0007669"/>
    <property type="project" value="TreeGrafter"/>
</dbReference>
<dbReference type="InterPro" id="IPR051400">
    <property type="entry name" value="HAD-like_hydrolase"/>
</dbReference>
<sequence>MPAHILRAPTGRKLRCLLFDCGETLWSSTTQEMLLPLEQIAHQRALALLRERVPPAQLEQVDQVKLSLHLRTMILKHVRILAQTAQEREPDLAYGTNLALQELGLPEQPRPLAEELFEAFRIPIAASRVLFEDVHSTLTVLQERNFLLGIVTNRHWGGQPFIDGMKQMGLLTYFAPEKMAISADLCLRKPHPGIFEYALQALEVAPEEAVMIGDSLRADIAGAQRLNIYSVWKPSPRLYAELRADSGQQAIPPEQLLASNKQVEEHKYGLPHPHPLQPDVIIEHLSELLELFPKVEI</sequence>
<dbReference type="AlphaFoldDB" id="A0A401ZWH6"/>
<dbReference type="Gene3D" id="1.20.120.1600">
    <property type="match status" value="1"/>
</dbReference>
<organism evidence="4 5">
    <name type="scientific">Tengunoibacter tsumagoiensis</name>
    <dbReference type="NCBI Taxonomy" id="2014871"/>
    <lineage>
        <taxon>Bacteria</taxon>
        <taxon>Bacillati</taxon>
        <taxon>Chloroflexota</taxon>
        <taxon>Ktedonobacteria</taxon>
        <taxon>Ktedonobacterales</taxon>
        <taxon>Dictyobacteraceae</taxon>
        <taxon>Tengunoibacter</taxon>
    </lineage>
</organism>
<accession>A0A401ZWH6</accession>
<evidence type="ECO:0000256" key="1">
    <source>
        <dbReference type="ARBA" id="ARBA00001946"/>
    </source>
</evidence>
<dbReference type="RefSeq" id="WP_126578945.1">
    <property type="nucleotide sequence ID" value="NZ_BIFR01000001.1"/>
</dbReference>
<dbReference type="NCBIfam" id="TIGR01549">
    <property type="entry name" value="HAD-SF-IA-v1"/>
    <property type="match status" value="1"/>
</dbReference>
<dbReference type="PRINTS" id="PR00413">
    <property type="entry name" value="HADHALOGNASE"/>
</dbReference>
<gene>
    <name evidence="4" type="ORF">KTT_10870</name>
</gene>
<name>A0A401ZWH6_9CHLR</name>
<dbReference type="Pfam" id="PF13419">
    <property type="entry name" value="HAD_2"/>
    <property type="match status" value="1"/>
</dbReference>
<dbReference type="SFLD" id="SFLDS00003">
    <property type="entry name" value="Haloacid_Dehalogenase"/>
    <property type="match status" value="1"/>
</dbReference>
<dbReference type="SFLD" id="SFLDG01129">
    <property type="entry name" value="C1.5:_HAD__Beta-PGM__Phosphata"/>
    <property type="match status" value="1"/>
</dbReference>
<dbReference type="InterPro" id="IPR023214">
    <property type="entry name" value="HAD_sf"/>
</dbReference>